<keyword evidence="7" id="KW-1185">Reference proteome</keyword>
<feature type="compositionally biased region" description="Basic and acidic residues" evidence="4">
    <location>
        <begin position="49"/>
        <end position="64"/>
    </location>
</feature>
<gene>
    <name evidence="6" type="ORF">CTEN210_11114</name>
</gene>
<dbReference type="InterPro" id="IPR000719">
    <property type="entry name" value="Prot_kinase_dom"/>
</dbReference>
<dbReference type="Pfam" id="PF00023">
    <property type="entry name" value="Ank"/>
    <property type="match status" value="1"/>
</dbReference>
<dbReference type="Gene3D" id="1.25.40.20">
    <property type="entry name" value="Ankyrin repeat-containing domain"/>
    <property type="match status" value="2"/>
</dbReference>
<feature type="compositionally biased region" description="Low complexity" evidence="4">
    <location>
        <begin position="136"/>
        <end position="145"/>
    </location>
</feature>
<organism evidence="6 7">
    <name type="scientific">Chaetoceros tenuissimus</name>
    <dbReference type="NCBI Taxonomy" id="426638"/>
    <lineage>
        <taxon>Eukaryota</taxon>
        <taxon>Sar</taxon>
        <taxon>Stramenopiles</taxon>
        <taxon>Ochrophyta</taxon>
        <taxon>Bacillariophyta</taxon>
        <taxon>Coscinodiscophyceae</taxon>
        <taxon>Chaetocerotophycidae</taxon>
        <taxon>Chaetocerotales</taxon>
        <taxon>Chaetocerotaceae</taxon>
        <taxon>Chaetoceros</taxon>
    </lineage>
</organism>
<comment type="caution">
    <text evidence="6">The sequence shown here is derived from an EMBL/GenBank/DDBJ whole genome shotgun (WGS) entry which is preliminary data.</text>
</comment>
<dbReference type="GO" id="GO:0005524">
    <property type="term" value="F:ATP binding"/>
    <property type="evidence" value="ECO:0007669"/>
    <property type="project" value="InterPro"/>
</dbReference>
<feature type="compositionally biased region" description="Low complexity" evidence="4">
    <location>
        <begin position="117"/>
        <end position="128"/>
    </location>
</feature>
<feature type="region of interest" description="Disordered" evidence="4">
    <location>
        <begin position="1067"/>
        <end position="1097"/>
    </location>
</feature>
<feature type="compositionally biased region" description="Low complexity" evidence="4">
    <location>
        <begin position="1067"/>
        <end position="1094"/>
    </location>
</feature>
<reference evidence="6 7" key="1">
    <citation type="journal article" date="2021" name="Sci. Rep.">
        <title>The genome of the diatom Chaetoceros tenuissimus carries an ancient integrated fragment of an extant virus.</title>
        <authorList>
            <person name="Hongo Y."/>
            <person name="Kimura K."/>
            <person name="Takaki Y."/>
            <person name="Yoshida Y."/>
            <person name="Baba S."/>
            <person name="Kobayashi G."/>
            <person name="Nagasaki K."/>
            <person name="Hano T."/>
            <person name="Tomaru Y."/>
        </authorList>
    </citation>
    <scope>NUCLEOTIDE SEQUENCE [LARGE SCALE GENOMIC DNA]</scope>
    <source>
        <strain evidence="6 7">NIES-3715</strain>
    </source>
</reference>
<evidence type="ECO:0000256" key="4">
    <source>
        <dbReference type="SAM" id="MobiDB-lite"/>
    </source>
</evidence>
<dbReference type="SUPFAM" id="SSF56112">
    <property type="entry name" value="Protein kinase-like (PK-like)"/>
    <property type="match status" value="2"/>
</dbReference>
<dbReference type="CDD" id="cd22265">
    <property type="entry name" value="UDM1_RNF168"/>
    <property type="match status" value="1"/>
</dbReference>
<feature type="region of interest" description="Disordered" evidence="4">
    <location>
        <begin position="1296"/>
        <end position="1318"/>
    </location>
</feature>
<feature type="region of interest" description="Disordered" evidence="4">
    <location>
        <begin position="1003"/>
        <end position="1046"/>
    </location>
</feature>
<feature type="compositionally biased region" description="Polar residues" evidence="4">
    <location>
        <begin position="1025"/>
        <end position="1044"/>
    </location>
</feature>
<feature type="region of interest" description="Disordered" evidence="4">
    <location>
        <begin position="32"/>
        <end position="64"/>
    </location>
</feature>
<evidence type="ECO:0000313" key="7">
    <source>
        <dbReference type="Proteomes" id="UP001054902"/>
    </source>
</evidence>
<evidence type="ECO:0000313" key="6">
    <source>
        <dbReference type="EMBL" id="GFH54638.1"/>
    </source>
</evidence>
<dbReference type="InterPro" id="IPR002110">
    <property type="entry name" value="Ankyrin_rpt"/>
</dbReference>
<evidence type="ECO:0000259" key="5">
    <source>
        <dbReference type="SMART" id="SM00220"/>
    </source>
</evidence>
<keyword evidence="3" id="KW-0175">Coiled coil</keyword>
<dbReference type="GO" id="GO:0004672">
    <property type="term" value="F:protein kinase activity"/>
    <property type="evidence" value="ECO:0007669"/>
    <property type="project" value="InterPro"/>
</dbReference>
<protein>
    <recommendedName>
        <fullName evidence="5">Protein kinase domain-containing protein</fullName>
    </recommendedName>
</protein>
<dbReference type="SMART" id="SM00248">
    <property type="entry name" value="ANK"/>
    <property type="match status" value="6"/>
</dbReference>
<feature type="region of interest" description="Disordered" evidence="4">
    <location>
        <begin position="104"/>
        <end position="183"/>
    </location>
</feature>
<evidence type="ECO:0000256" key="2">
    <source>
        <dbReference type="ARBA" id="ARBA00023043"/>
    </source>
</evidence>
<dbReference type="PANTHER" id="PTHR24198:SF165">
    <property type="entry name" value="ANKYRIN REPEAT-CONTAINING PROTEIN-RELATED"/>
    <property type="match status" value="1"/>
</dbReference>
<feature type="coiled-coil region" evidence="3">
    <location>
        <begin position="1110"/>
        <end position="1164"/>
    </location>
</feature>
<feature type="compositionally biased region" description="Low complexity" evidence="4">
    <location>
        <begin position="35"/>
        <end position="44"/>
    </location>
</feature>
<dbReference type="SUPFAM" id="SSF48403">
    <property type="entry name" value="Ankyrin repeat"/>
    <property type="match status" value="1"/>
</dbReference>
<name>A0AAD3CYP1_9STRA</name>
<proteinExistence type="predicted"/>
<dbReference type="Proteomes" id="UP001054902">
    <property type="component" value="Unassembled WGS sequence"/>
</dbReference>
<dbReference type="InterPro" id="IPR011009">
    <property type="entry name" value="Kinase-like_dom_sf"/>
</dbReference>
<keyword evidence="2" id="KW-0040">ANK repeat</keyword>
<evidence type="ECO:0000256" key="3">
    <source>
        <dbReference type="SAM" id="Coils"/>
    </source>
</evidence>
<dbReference type="EMBL" id="BLLK01000047">
    <property type="protein sequence ID" value="GFH54638.1"/>
    <property type="molecule type" value="Genomic_DNA"/>
</dbReference>
<accession>A0AAD3CYP1</accession>
<evidence type="ECO:0000256" key="1">
    <source>
        <dbReference type="ARBA" id="ARBA00022737"/>
    </source>
</evidence>
<sequence length="1318" mass="146550">MVRRSGVTRMESTVSDYASVYEDDESYANYYAKWGSGSSSGSSSYDDYEQYRSYDEDEQRVVDDRRDIDDFSAAASYSSVETPTNYFDKDEFFEEYEQRRVVNAPDVSGKKNKATKITKATSKASMSAKEPKKSKPTPSVTSKVVNAPKKGSTKIDPFAKNNKNKVVKPASSFKNKAQNTKKATKIMLPPTQTRSKTPDLPTIESVVTPSYSDEESAFDSIVNKPTVEIKNNHYDNNDHRRGYSMVDSFVTEDASDDGDRMMNASDLDTVVDSVMSELMKKHSSRSDDEDSVANELENDEDDYYDDFMNAFQNKTSTIMSKKSKALSNLTQKPQTGIIPFSQRPPRSIKSNATSARLNIPSNYKPQNVEHIAHDMPPVELKGPVEAHDVKEVGDEQLELRGKANVLLMKRKFGDLVEFVQMYPSVIGIQSQQSQSRNLIHVMAVQQIPVPENVLLKVISVDPSLVSISDENGNTPLHYAALHANKQNMHVFLVLLKFHPLGVNQRNKEGDLPLHLAAANPNKGAQMAVHMLLETNTKALTEPNKKGKIPLHLALTGGSSNLKSLKTIINVHKARKYSVVVKDNKGNTPLHSAIMSGTSYQAVELFNRMAREVEPEAYTKQNDQRYIPLHLALMMKRVNPLVVLSLIKAAPFAAGMPTPSGAMPIHLATKAELKPEIIKTILAADMPIEIGNKTDNPSMGIIINREHGHSWWHVAVEKGSRYVDVVTSLLEDFATYVQIVALARSVGPDKKTVTINAASPPLVDAFKNMLRFYYRYEISTQKMPVCRGDVQSFPAYDHGADLEKFKVTGPWLKSGFTKIKENNRTTAASERGREIMYIPWQPDEQDITLRCYALEETFLSEKRIRETKDMSSEYVERIISVHNDSSYVNPSFTTGKIMCIAFEQNDGTLGEIMSGNNSIRKQAGWLSNCQSVVRDLATCLKHMHENGVVHSRLDMNSFGRFNGKWKLMTIGSSTLMGTAMGGLLNKCATPESLSGVQAALPAPAISASKGRQRSRSKGRWTSSSSLKTGTASTKHTALPPSNASSKPERKKFGVFVFGLKDLGLGTYGSSKKAGKKSSSNISIGGDSMDSSIASMQEGNSLATDEASARVIAMQEDEISRLRKALEEKEHIYRKQLAEERATFKRQEAERQRELKNKEAKQKIQRKLPKYAPERLMASPSWDIFSLGLVMAESIIGFSPLLPSSTESDEELLELLSRFDEAHVDAICAEVQPIAGELAADLVARLLHPKPQSRIANMEKVLQHKYFHAEVIEPSNARKFKKSKGSVKLTATISRDKSLFSKGSSRRRSRSRQGRIKASE</sequence>
<keyword evidence="1" id="KW-0677">Repeat</keyword>
<dbReference type="Gene3D" id="1.10.510.10">
    <property type="entry name" value="Transferase(Phosphotransferase) domain 1"/>
    <property type="match status" value="1"/>
</dbReference>
<feature type="compositionally biased region" description="Basic residues" evidence="4">
    <location>
        <begin position="1302"/>
        <end position="1318"/>
    </location>
</feature>
<dbReference type="PANTHER" id="PTHR24198">
    <property type="entry name" value="ANKYRIN REPEAT AND PROTEIN KINASE DOMAIN-CONTAINING PROTEIN"/>
    <property type="match status" value="1"/>
</dbReference>
<dbReference type="InterPro" id="IPR036770">
    <property type="entry name" value="Ankyrin_rpt-contain_sf"/>
</dbReference>
<feature type="domain" description="Protein kinase" evidence="5">
    <location>
        <begin position="828"/>
        <end position="1265"/>
    </location>
</feature>
<dbReference type="SMART" id="SM00220">
    <property type="entry name" value="S_TKc"/>
    <property type="match status" value="1"/>
</dbReference>